<evidence type="ECO:0000313" key="3">
    <source>
        <dbReference type="Proteomes" id="UP000186953"/>
    </source>
</evidence>
<accession>A0A1N6Q7A0</accession>
<organism evidence="2 3">
    <name type="scientific">Maribacter ulvicola</name>
    <dbReference type="NCBI Taxonomy" id="228959"/>
    <lineage>
        <taxon>Bacteria</taxon>
        <taxon>Pseudomonadati</taxon>
        <taxon>Bacteroidota</taxon>
        <taxon>Flavobacteriia</taxon>
        <taxon>Flavobacteriales</taxon>
        <taxon>Flavobacteriaceae</taxon>
        <taxon>Maribacter</taxon>
    </lineage>
</organism>
<evidence type="ECO:0008006" key="4">
    <source>
        <dbReference type="Google" id="ProtNLM"/>
    </source>
</evidence>
<sequence>MMRFLVLMLCLLMSVTSCKKKSNAHSPEAALLVFPEENSECTTGVSLGEEISQVEFRWALADHTETYELRVTNIATGIVQTIVSTSNSAKLPLAKGEQFSWFVRSRNSETEETVSSEQWYFYNAGSRATYAPFPATIITPGSSENVFKDINNEVELSWSGSDLDDDLASYEVYFSVETPPVNLIRAVSSEITTIKVSVTSATVYYWKVVAVDEEGNKSDSGVYAFKVL</sequence>
<dbReference type="STRING" id="228959.SAMN05421797_101775"/>
<dbReference type="Gene3D" id="2.60.40.10">
    <property type="entry name" value="Immunoglobulins"/>
    <property type="match status" value="1"/>
</dbReference>
<protein>
    <recommendedName>
        <fullName evidence="4">Fibronectin type-III domain-containing protein</fullName>
    </recommendedName>
</protein>
<evidence type="ECO:0000256" key="1">
    <source>
        <dbReference type="SAM" id="SignalP"/>
    </source>
</evidence>
<feature type="chain" id="PRO_5012026173" description="Fibronectin type-III domain-containing protein" evidence="1">
    <location>
        <begin position="20"/>
        <end position="228"/>
    </location>
</feature>
<dbReference type="InterPro" id="IPR013783">
    <property type="entry name" value="Ig-like_fold"/>
</dbReference>
<proteinExistence type="predicted"/>
<gene>
    <name evidence="2" type="ORF">SAMN05421797_101775</name>
</gene>
<dbReference type="EMBL" id="FTMA01000001">
    <property type="protein sequence ID" value="SIQ12478.1"/>
    <property type="molecule type" value="Genomic_DNA"/>
</dbReference>
<evidence type="ECO:0000313" key="2">
    <source>
        <dbReference type="EMBL" id="SIQ12478.1"/>
    </source>
</evidence>
<keyword evidence="1" id="KW-0732">Signal</keyword>
<dbReference type="Proteomes" id="UP000186953">
    <property type="component" value="Unassembled WGS sequence"/>
</dbReference>
<reference evidence="3" key="1">
    <citation type="submission" date="2017-01" db="EMBL/GenBank/DDBJ databases">
        <authorList>
            <person name="Varghese N."/>
            <person name="Submissions S."/>
        </authorList>
    </citation>
    <scope>NUCLEOTIDE SEQUENCE [LARGE SCALE GENOMIC DNA]</scope>
    <source>
        <strain evidence="3">DSM 15366</strain>
    </source>
</reference>
<keyword evidence="3" id="KW-1185">Reference proteome</keyword>
<dbReference type="AlphaFoldDB" id="A0A1N6Q7A0"/>
<dbReference type="PROSITE" id="PS51257">
    <property type="entry name" value="PROKAR_LIPOPROTEIN"/>
    <property type="match status" value="1"/>
</dbReference>
<dbReference type="RefSeq" id="WP_244156160.1">
    <property type="nucleotide sequence ID" value="NZ_FTMA01000001.1"/>
</dbReference>
<name>A0A1N6Q7A0_9FLAO</name>
<feature type="signal peptide" evidence="1">
    <location>
        <begin position="1"/>
        <end position="19"/>
    </location>
</feature>